<dbReference type="GO" id="GO:0005886">
    <property type="term" value="C:plasma membrane"/>
    <property type="evidence" value="ECO:0007669"/>
    <property type="project" value="TreeGrafter"/>
</dbReference>
<keyword evidence="1" id="KW-0645">Protease</keyword>
<gene>
    <name evidence="5" type="ORF">LSTR_LSTR002870</name>
</gene>
<evidence type="ECO:0000256" key="1">
    <source>
        <dbReference type="ARBA" id="ARBA00022438"/>
    </source>
</evidence>
<keyword evidence="6" id="KW-1185">Reference proteome</keyword>
<dbReference type="OrthoDB" id="16520at2759"/>
<dbReference type="EMBL" id="QKKF02000132">
    <property type="protein sequence ID" value="RZF49249.1"/>
    <property type="molecule type" value="Genomic_DNA"/>
</dbReference>
<dbReference type="InterPro" id="IPR002469">
    <property type="entry name" value="Peptidase_S9B_N"/>
</dbReference>
<reference evidence="5 6" key="1">
    <citation type="journal article" date="2017" name="Gigascience">
        <title>Genome sequence of the small brown planthopper, Laodelphax striatellus.</title>
        <authorList>
            <person name="Zhu J."/>
            <person name="Jiang F."/>
            <person name="Wang X."/>
            <person name="Yang P."/>
            <person name="Bao Y."/>
            <person name="Zhao W."/>
            <person name="Wang W."/>
            <person name="Lu H."/>
            <person name="Wang Q."/>
            <person name="Cui N."/>
            <person name="Li J."/>
            <person name="Chen X."/>
            <person name="Luo L."/>
            <person name="Yu J."/>
            <person name="Kang L."/>
            <person name="Cui F."/>
        </authorList>
    </citation>
    <scope>NUCLEOTIDE SEQUENCE [LARGE SCALE GENOMIC DNA]</scope>
    <source>
        <strain evidence="5">Lst14</strain>
    </source>
</reference>
<feature type="domain" description="Dipeptidylpeptidase IV N-terminal" evidence="4">
    <location>
        <begin position="46"/>
        <end position="212"/>
    </location>
</feature>
<dbReference type="STRING" id="195883.A0A482XVU3"/>
<name>A0A482XVU3_LAOST</name>
<evidence type="ECO:0000259" key="4">
    <source>
        <dbReference type="Pfam" id="PF00930"/>
    </source>
</evidence>
<evidence type="ECO:0000313" key="5">
    <source>
        <dbReference type="EMBL" id="RZF49249.1"/>
    </source>
</evidence>
<dbReference type="PANTHER" id="PTHR11731">
    <property type="entry name" value="PROTEASE FAMILY S9B,C DIPEPTIDYL-PEPTIDASE IV-RELATED"/>
    <property type="match status" value="1"/>
</dbReference>
<evidence type="ECO:0000313" key="6">
    <source>
        <dbReference type="Proteomes" id="UP000291343"/>
    </source>
</evidence>
<dbReference type="Pfam" id="PF00930">
    <property type="entry name" value="DPPIV_N"/>
    <property type="match status" value="1"/>
</dbReference>
<dbReference type="GO" id="GO:0004177">
    <property type="term" value="F:aminopeptidase activity"/>
    <property type="evidence" value="ECO:0007669"/>
    <property type="project" value="UniProtKB-KW"/>
</dbReference>
<keyword evidence="1" id="KW-0378">Hydrolase</keyword>
<comment type="caution">
    <text evidence="5">The sequence shown here is derived from an EMBL/GenBank/DDBJ whole genome shotgun (WGS) entry which is preliminary data.</text>
</comment>
<dbReference type="GO" id="GO:0006508">
    <property type="term" value="P:proteolysis"/>
    <property type="evidence" value="ECO:0007669"/>
    <property type="project" value="InterPro"/>
</dbReference>
<evidence type="ECO:0000256" key="2">
    <source>
        <dbReference type="ARBA" id="ARBA00022825"/>
    </source>
</evidence>
<sequence>MMTLDVATKERTTFGDGDYLIPYNGVWDIVNIAIDQRWITIPHDCVNVYIYSTMCNCSIIDLATRQEYLVAGGNYTQLVRFAPITNAVVYVQENDLYYLEKPDSPNPIRLTTTGKPGIVFNGVCDFAYEDNIYMKMRAFYFSTDGTKLVYLSLNDADLKVVHYSEYGLPGDPTVYQYVKDKTIRYPKVGTPIPKASVHVICLKTKKEIIIDGLKAPAELQSDRKVPPAIIDT</sequence>
<protein>
    <recommendedName>
        <fullName evidence="4">Dipeptidylpeptidase IV N-terminal domain-containing protein</fullName>
    </recommendedName>
</protein>
<dbReference type="SMR" id="A0A482XVU3"/>
<dbReference type="GO" id="GO:0008239">
    <property type="term" value="F:dipeptidyl-peptidase activity"/>
    <property type="evidence" value="ECO:0007669"/>
    <property type="project" value="TreeGrafter"/>
</dbReference>
<organism evidence="5 6">
    <name type="scientific">Laodelphax striatellus</name>
    <name type="common">Small brown planthopper</name>
    <name type="synonym">Delphax striatella</name>
    <dbReference type="NCBI Taxonomy" id="195883"/>
    <lineage>
        <taxon>Eukaryota</taxon>
        <taxon>Metazoa</taxon>
        <taxon>Ecdysozoa</taxon>
        <taxon>Arthropoda</taxon>
        <taxon>Hexapoda</taxon>
        <taxon>Insecta</taxon>
        <taxon>Pterygota</taxon>
        <taxon>Neoptera</taxon>
        <taxon>Paraneoptera</taxon>
        <taxon>Hemiptera</taxon>
        <taxon>Auchenorrhyncha</taxon>
        <taxon>Fulgoroidea</taxon>
        <taxon>Delphacidae</taxon>
        <taxon>Criomorphinae</taxon>
        <taxon>Laodelphax</taxon>
    </lineage>
</organism>
<keyword evidence="3" id="KW-0325">Glycoprotein</keyword>
<dbReference type="GO" id="GO:0008236">
    <property type="term" value="F:serine-type peptidase activity"/>
    <property type="evidence" value="ECO:0007669"/>
    <property type="project" value="UniProtKB-KW"/>
</dbReference>
<proteinExistence type="predicted"/>
<dbReference type="PANTHER" id="PTHR11731:SF200">
    <property type="entry name" value="DIPEPTIDYL PEPTIDASE 10, ISOFORM B"/>
    <property type="match status" value="1"/>
</dbReference>
<evidence type="ECO:0000256" key="3">
    <source>
        <dbReference type="ARBA" id="ARBA00023180"/>
    </source>
</evidence>
<dbReference type="Proteomes" id="UP000291343">
    <property type="component" value="Unassembled WGS sequence"/>
</dbReference>
<dbReference type="InterPro" id="IPR050278">
    <property type="entry name" value="Serine_Prot_S9B/DPPIV"/>
</dbReference>
<dbReference type="SUPFAM" id="SSF82171">
    <property type="entry name" value="DPP6 N-terminal domain-like"/>
    <property type="match status" value="1"/>
</dbReference>
<keyword evidence="2" id="KW-0720">Serine protease</keyword>
<dbReference type="AlphaFoldDB" id="A0A482XVU3"/>
<dbReference type="InParanoid" id="A0A482XVU3"/>
<dbReference type="Gene3D" id="2.140.10.30">
    <property type="entry name" value="Dipeptidylpeptidase IV, N-terminal domain"/>
    <property type="match status" value="1"/>
</dbReference>
<accession>A0A482XVU3</accession>
<keyword evidence="1" id="KW-0031">Aminopeptidase</keyword>